<accession>A0A6N8TJQ8</accession>
<name>A0A6N8TJQ8_SHIZO</name>
<comment type="subcellular location">
    <subcellularLocation>
        <location evidence="1">Membrane</location>
        <topology evidence="1">Single-pass membrane protein</topology>
    </subcellularLocation>
</comment>
<evidence type="ECO:0000313" key="8">
    <source>
        <dbReference type="EMBL" id="MXO01340.1"/>
    </source>
</evidence>
<proteinExistence type="inferred from homology"/>
<dbReference type="GO" id="GO:0030246">
    <property type="term" value="F:carbohydrate binding"/>
    <property type="evidence" value="ECO:0007669"/>
    <property type="project" value="UniProtKB-KW"/>
</dbReference>
<dbReference type="EMBL" id="WUML01000011">
    <property type="protein sequence ID" value="MXO01340.1"/>
    <property type="molecule type" value="Genomic_DNA"/>
</dbReference>
<keyword evidence="7" id="KW-0732">Signal</keyword>
<comment type="caution">
    <text evidence="8">The sequence shown here is derived from an EMBL/GenBank/DDBJ whole genome shotgun (WGS) entry which is preliminary data.</text>
</comment>
<dbReference type="InterPro" id="IPR012413">
    <property type="entry name" value="BA14K"/>
</dbReference>
<feature type="signal peptide" evidence="7">
    <location>
        <begin position="1"/>
        <end position="27"/>
    </location>
</feature>
<sequence>MTRIRNLVFGCAMGIASAIAPMGAAGAAPLAVPDMKAQAKSDVTKAQVEFCIGDDCGYERPRYYRRHHRPYYGEERRYYRPRYERPRYYGGGRNAHVRWCLNRYRTYDPYTNRYHAGGGVYRVCYSPYR</sequence>
<dbReference type="AlphaFoldDB" id="A0A6N8TJQ8"/>
<organism evidence="8 9">
    <name type="scientific">Shinella zoogloeoides</name>
    <name type="common">Crabtreella saccharophila</name>
    <dbReference type="NCBI Taxonomy" id="352475"/>
    <lineage>
        <taxon>Bacteria</taxon>
        <taxon>Pseudomonadati</taxon>
        <taxon>Pseudomonadota</taxon>
        <taxon>Alphaproteobacteria</taxon>
        <taxon>Hyphomicrobiales</taxon>
        <taxon>Rhizobiaceae</taxon>
        <taxon>Shinella</taxon>
    </lineage>
</organism>
<evidence type="ECO:0000256" key="1">
    <source>
        <dbReference type="ARBA" id="ARBA00004167"/>
    </source>
</evidence>
<keyword evidence="5" id="KW-0430">Lectin</keyword>
<dbReference type="Proteomes" id="UP000440304">
    <property type="component" value="Unassembled WGS sequence"/>
</dbReference>
<evidence type="ECO:0000256" key="6">
    <source>
        <dbReference type="ARBA" id="ARBA00025321"/>
    </source>
</evidence>
<protein>
    <recommendedName>
        <fullName evidence="3">Lectin-like protein BA14k</fullName>
    </recommendedName>
</protein>
<dbReference type="Pfam" id="PF07886">
    <property type="entry name" value="BA14K"/>
    <property type="match status" value="1"/>
</dbReference>
<feature type="chain" id="PRO_5026709797" description="Lectin-like protein BA14k" evidence="7">
    <location>
        <begin position="28"/>
        <end position="129"/>
    </location>
</feature>
<evidence type="ECO:0000256" key="4">
    <source>
        <dbReference type="ARBA" id="ARBA00022475"/>
    </source>
</evidence>
<comment type="similarity">
    <text evidence="2">Belongs to the BA14k family.</text>
</comment>
<comment type="function">
    <text evidence="6">Has immunoglobulin-binding and hemagglutination properties, and can bind to mannose. Essential for virulence. May be involved in LPS biosynthesis or polysaccharide transport.</text>
</comment>
<evidence type="ECO:0000313" key="9">
    <source>
        <dbReference type="Proteomes" id="UP000440304"/>
    </source>
</evidence>
<evidence type="ECO:0000256" key="5">
    <source>
        <dbReference type="ARBA" id="ARBA00022734"/>
    </source>
</evidence>
<evidence type="ECO:0000256" key="2">
    <source>
        <dbReference type="ARBA" id="ARBA00010270"/>
    </source>
</evidence>
<evidence type="ECO:0000256" key="7">
    <source>
        <dbReference type="SAM" id="SignalP"/>
    </source>
</evidence>
<dbReference type="OrthoDB" id="8117189at2"/>
<reference evidence="8 9" key="1">
    <citation type="submission" date="2019-12" db="EMBL/GenBank/DDBJ databases">
        <title>Shinella granuli gen. nov., sp. nov., and proposal of the reclassification of Zoogloea ramigera ATCC 19623 as Shinella zoogloeoides sp. nov.</title>
        <authorList>
            <person name="Gao J."/>
        </authorList>
    </citation>
    <scope>NUCLEOTIDE SEQUENCE [LARGE SCALE GENOMIC DNA]</scope>
    <source>
        <strain evidence="8 9">DSM 287</strain>
    </source>
</reference>
<gene>
    <name evidence="8" type="ORF">GR156_13565</name>
</gene>
<keyword evidence="4" id="KW-1003">Cell membrane</keyword>
<dbReference type="GO" id="GO:0016020">
    <property type="term" value="C:membrane"/>
    <property type="evidence" value="ECO:0007669"/>
    <property type="project" value="UniProtKB-SubCell"/>
</dbReference>
<keyword evidence="4" id="KW-0472">Membrane</keyword>
<evidence type="ECO:0000256" key="3">
    <source>
        <dbReference type="ARBA" id="ARBA00020552"/>
    </source>
</evidence>